<evidence type="ECO:0000256" key="1">
    <source>
        <dbReference type="ARBA" id="ARBA00004236"/>
    </source>
</evidence>
<dbReference type="PANTHER" id="PTHR47529">
    <property type="entry name" value="PEPTIDYL-PROLYL CIS-TRANS ISOMERASE D"/>
    <property type="match status" value="1"/>
</dbReference>
<keyword evidence="4" id="KW-0143">Chaperone</keyword>
<keyword evidence="7" id="KW-1185">Reference proteome</keyword>
<reference evidence="6" key="1">
    <citation type="submission" date="2021-07" db="EMBL/GenBank/DDBJ databases">
        <title>Roseobacter insulae sp. nov., isolated from a tidal flat.</title>
        <authorList>
            <person name="Park S."/>
            <person name="Yoon J.-H."/>
        </authorList>
    </citation>
    <scope>NUCLEOTIDE SEQUENCE</scope>
    <source>
        <strain evidence="6">YSTF-M11</strain>
    </source>
</reference>
<evidence type="ECO:0000313" key="6">
    <source>
        <dbReference type="EMBL" id="MBW4708010.1"/>
    </source>
</evidence>
<evidence type="ECO:0000256" key="4">
    <source>
        <dbReference type="ARBA" id="ARBA00023186"/>
    </source>
</evidence>
<feature type="domain" description="PpiC" evidence="5">
    <location>
        <begin position="245"/>
        <end position="361"/>
    </location>
</feature>
<dbReference type="AlphaFoldDB" id="A0A9X1FVT3"/>
<sequence length="612" mass="66919">MAKGMSISKTAVWILLGLLILGLGGFGATNLSGTIRTIGSVGDMPVSVDNYGRQLQQEIRAVEQQTGQALPFAQAQQIGLDQAVLQRLVATRALDHEAAQIGLSIGDTNLRDRILEISAFRGIDGEFDREGYRFALEQNGMSEAQFETQLREEVSRTLLQGAIVSGVVMPDAYVDTLINYVGERRSFTWTRLDDTSLTEAIDTPDDATLRAYYDENIDAFTLPETKQITYALLSPDAMIDQVEIAEEDLREAYDLREAEFNQPERRLVERLAYIDEDSANQAAAALQVGTAFDTLVQERGLTLADIDLGDVTQADLDAAGEAVFAAEVGAVVGPLPSSLGPALFRVNAVLPAQFTSFEDAQAILRPELSADRARRLVEAQAENLDDLLAGGATLEELATDTDMVLDRIDWSFETTEGIAAYEAFRRAASAVTVEDFPEIDQLDDGGLFAMRLDAVLPPRPAPFEQVREDVRAQWQAGQVQHRLVAQTESQLPQLQSGTTFAELGFDAVREENLLRSDFVGGTPPDFMSAVFDMTTGDVEVLEDDGAIVVVRLDAIDGPEENDDSAALRMQLAQQAEQALAQDLFDIYRADVTRRANPQINPQALQAVHVNFP</sequence>
<dbReference type="Proteomes" id="UP001138661">
    <property type="component" value="Unassembled WGS sequence"/>
</dbReference>
<dbReference type="EMBL" id="JAHXDN010000002">
    <property type="protein sequence ID" value="MBW4708010.1"/>
    <property type="molecule type" value="Genomic_DNA"/>
</dbReference>
<comment type="caution">
    <text evidence="6">The sequence shown here is derived from an EMBL/GenBank/DDBJ whole genome shotgun (WGS) entry which is preliminary data.</text>
</comment>
<keyword evidence="3" id="KW-0472">Membrane</keyword>
<proteinExistence type="predicted"/>
<dbReference type="InterPro" id="IPR052029">
    <property type="entry name" value="PpiD_chaperone"/>
</dbReference>
<keyword evidence="2" id="KW-1003">Cell membrane</keyword>
<accession>A0A9X1FVT3</accession>
<dbReference type="GO" id="GO:0005886">
    <property type="term" value="C:plasma membrane"/>
    <property type="evidence" value="ECO:0007669"/>
    <property type="project" value="UniProtKB-SubCell"/>
</dbReference>
<evidence type="ECO:0000259" key="5">
    <source>
        <dbReference type="Pfam" id="PF13145"/>
    </source>
</evidence>
<dbReference type="Pfam" id="PF13145">
    <property type="entry name" value="Rotamase_2"/>
    <property type="match status" value="1"/>
</dbReference>
<evidence type="ECO:0000256" key="3">
    <source>
        <dbReference type="ARBA" id="ARBA00023136"/>
    </source>
</evidence>
<dbReference type="GO" id="GO:0003755">
    <property type="term" value="F:peptidyl-prolyl cis-trans isomerase activity"/>
    <property type="evidence" value="ECO:0007669"/>
    <property type="project" value="InterPro"/>
</dbReference>
<evidence type="ECO:0000313" key="7">
    <source>
        <dbReference type="Proteomes" id="UP001138661"/>
    </source>
</evidence>
<organism evidence="6 7">
    <name type="scientific">Roseobacter insulae</name>
    <dbReference type="NCBI Taxonomy" id="2859783"/>
    <lineage>
        <taxon>Bacteria</taxon>
        <taxon>Pseudomonadati</taxon>
        <taxon>Pseudomonadota</taxon>
        <taxon>Alphaproteobacteria</taxon>
        <taxon>Rhodobacterales</taxon>
        <taxon>Roseobacteraceae</taxon>
        <taxon>Roseobacter</taxon>
    </lineage>
</organism>
<dbReference type="Pfam" id="PF13624">
    <property type="entry name" value="SurA_N_3"/>
    <property type="match status" value="1"/>
</dbReference>
<dbReference type="PANTHER" id="PTHR47529:SF1">
    <property type="entry name" value="PERIPLASMIC CHAPERONE PPID"/>
    <property type="match status" value="1"/>
</dbReference>
<dbReference type="InterPro" id="IPR000297">
    <property type="entry name" value="PPIase_PpiC"/>
</dbReference>
<evidence type="ECO:0000256" key="2">
    <source>
        <dbReference type="ARBA" id="ARBA00022475"/>
    </source>
</evidence>
<comment type="subcellular location">
    <subcellularLocation>
        <location evidence="1">Cell membrane</location>
    </subcellularLocation>
</comment>
<name>A0A9X1FVT3_9RHOB</name>
<gene>
    <name evidence="6" type="ORF">KX928_09440</name>
</gene>
<protein>
    <submittedName>
        <fullName evidence="6">SurA N-terminal domain-containing protein</fullName>
    </submittedName>
</protein>